<keyword evidence="1" id="KW-0472">Membrane</keyword>
<dbReference type="EMBL" id="JAMTCK010000007">
    <property type="protein sequence ID" value="MCP2166416.1"/>
    <property type="molecule type" value="Genomic_DNA"/>
</dbReference>
<evidence type="ECO:0000256" key="1">
    <source>
        <dbReference type="SAM" id="Phobius"/>
    </source>
</evidence>
<reference evidence="2" key="1">
    <citation type="submission" date="2022-06" db="EMBL/GenBank/DDBJ databases">
        <title>Genomic Encyclopedia of Archaeal and Bacterial Type Strains, Phase II (KMG-II): from individual species to whole genera.</title>
        <authorList>
            <person name="Goeker M."/>
        </authorList>
    </citation>
    <scope>NUCLEOTIDE SEQUENCE</scope>
    <source>
        <strain evidence="2">DSM 43935</strain>
    </source>
</reference>
<protein>
    <recommendedName>
        <fullName evidence="4">DUF2273 domain-containing protein</fullName>
    </recommendedName>
</protein>
<accession>A0AAE3KFI8</accession>
<evidence type="ECO:0000313" key="2">
    <source>
        <dbReference type="EMBL" id="MCP2166416.1"/>
    </source>
</evidence>
<feature type="transmembrane region" description="Helical" evidence="1">
    <location>
        <begin position="12"/>
        <end position="36"/>
    </location>
</feature>
<sequence length="58" mass="5754">MNGTQTGLFAGLILGLAATGGFAAFLITLVVGLIGLGIGRALDGKLDLGDLIGRGRAR</sequence>
<dbReference type="RefSeq" id="WP_253772269.1">
    <property type="nucleotide sequence ID" value="NZ_JAMTCK010000007.1"/>
</dbReference>
<dbReference type="Proteomes" id="UP001206128">
    <property type="component" value="Unassembled WGS sequence"/>
</dbReference>
<proteinExistence type="predicted"/>
<dbReference type="AlphaFoldDB" id="A0AAE3KFI8"/>
<keyword evidence="1" id="KW-0812">Transmembrane</keyword>
<organism evidence="2 3">
    <name type="scientific">Goodfellowiella coeruleoviolacea</name>
    <dbReference type="NCBI Taxonomy" id="334858"/>
    <lineage>
        <taxon>Bacteria</taxon>
        <taxon>Bacillati</taxon>
        <taxon>Actinomycetota</taxon>
        <taxon>Actinomycetes</taxon>
        <taxon>Pseudonocardiales</taxon>
        <taxon>Pseudonocardiaceae</taxon>
        <taxon>Goodfellowiella</taxon>
    </lineage>
</organism>
<name>A0AAE3KFI8_9PSEU</name>
<evidence type="ECO:0000313" key="3">
    <source>
        <dbReference type="Proteomes" id="UP001206128"/>
    </source>
</evidence>
<keyword evidence="3" id="KW-1185">Reference proteome</keyword>
<comment type="caution">
    <text evidence="2">The sequence shown here is derived from an EMBL/GenBank/DDBJ whole genome shotgun (WGS) entry which is preliminary data.</text>
</comment>
<evidence type="ECO:0008006" key="4">
    <source>
        <dbReference type="Google" id="ProtNLM"/>
    </source>
</evidence>
<keyword evidence="1" id="KW-1133">Transmembrane helix</keyword>
<gene>
    <name evidence="2" type="ORF">LX83_003284</name>
</gene>